<accession>A0A512C4Q5</accession>
<feature type="region of interest" description="Disordered" evidence="1">
    <location>
        <begin position="1"/>
        <end position="34"/>
    </location>
</feature>
<dbReference type="Proteomes" id="UP000321085">
    <property type="component" value="Unassembled WGS sequence"/>
</dbReference>
<proteinExistence type="predicted"/>
<evidence type="ECO:0000313" key="2">
    <source>
        <dbReference type="EMBL" id="GEO19189.1"/>
    </source>
</evidence>
<comment type="caution">
    <text evidence="2">The sequence shown here is derived from an EMBL/GenBank/DDBJ whole genome shotgun (WGS) entry which is preliminary data.</text>
</comment>
<reference evidence="2 3" key="1">
    <citation type="submission" date="2019-07" db="EMBL/GenBank/DDBJ databases">
        <title>Whole genome shotgun sequence of Microvirga aerophila NBRC 106136.</title>
        <authorList>
            <person name="Hosoyama A."/>
            <person name="Uohara A."/>
            <person name="Ohji S."/>
            <person name="Ichikawa N."/>
        </authorList>
    </citation>
    <scope>NUCLEOTIDE SEQUENCE [LARGE SCALE GENOMIC DNA]</scope>
    <source>
        <strain evidence="2 3">NBRC 106136</strain>
    </source>
</reference>
<gene>
    <name evidence="2" type="ORF">MAE02_68850</name>
</gene>
<dbReference type="AlphaFoldDB" id="A0A512C4Q5"/>
<protein>
    <recommendedName>
        <fullName evidence="4">Ribbon-helix-helix protein CopG domain-containing protein</fullName>
    </recommendedName>
</protein>
<feature type="region of interest" description="Disordered" evidence="1">
    <location>
        <begin position="46"/>
        <end position="89"/>
    </location>
</feature>
<feature type="compositionally biased region" description="Low complexity" evidence="1">
    <location>
        <begin position="46"/>
        <end position="67"/>
    </location>
</feature>
<sequence>MANKNVPSLDGLIQTKGAPRPDTMSQRGESPAREIQARLQAAVTLTPAAAPAPAPQVASPSVSQAGPQPTPAAPTVPAGKEPRAKSLTLRLSETQYERLRRFAFERRLSHQDIIESALLGYLDQQERSA</sequence>
<keyword evidence="3" id="KW-1185">Reference proteome</keyword>
<organism evidence="2 3">
    <name type="scientific">Microvirga aerophila</name>
    <dbReference type="NCBI Taxonomy" id="670291"/>
    <lineage>
        <taxon>Bacteria</taxon>
        <taxon>Pseudomonadati</taxon>
        <taxon>Pseudomonadota</taxon>
        <taxon>Alphaproteobacteria</taxon>
        <taxon>Hyphomicrobiales</taxon>
        <taxon>Methylobacteriaceae</taxon>
        <taxon>Microvirga</taxon>
    </lineage>
</organism>
<evidence type="ECO:0000313" key="3">
    <source>
        <dbReference type="Proteomes" id="UP000321085"/>
    </source>
</evidence>
<evidence type="ECO:0000256" key="1">
    <source>
        <dbReference type="SAM" id="MobiDB-lite"/>
    </source>
</evidence>
<name>A0A512C4Q5_9HYPH</name>
<dbReference type="EMBL" id="BJYU01000352">
    <property type="protein sequence ID" value="GEO19189.1"/>
    <property type="molecule type" value="Genomic_DNA"/>
</dbReference>
<evidence type="ECO:0008006" key="4">
    <source>
        <dbReference type="Google" id="ProtNLM"/>
    </source>
</evidence>
<dbReference type="RefSeq" id="WP_114189312.1">
    <property type="nucleotide sequence ID" value="NZ_BJYU01000352.1"/>
</dbReference>